<name>A0A6M5YHW5_9BACT</name>
<dbReference type="InterPro" id="IPR025640">
    <property type="entry name" value="GYF_2"/>
</dbReference>
<dbReference type="CDD" id="cd03408">
    <property type="entry name" value="SPFH_like_u1"/>
    <property type="match status" value="1"/>
</dbReference>
<dbReference type="Proteomes" id="UP000503447">
    <property type="component" value="Chromosome"/>
</dbReference>
<evidence type="ECO:0000259" key="3">
    <source>
        <dbReference type="Pfam" id="PF14237"/>
    </source>
</evidence>
<protein>
    <recommendedName>
        <fullName evidence="6">GYF domain-containing protein</fullName>
    </recommendedName>
</protein>
<dbReference type="EMBL" id="CP053452">
    <property type="protein sequence ID" value="QJW92900.1"/>
    <property type="molecule type" value="Genomic_DNA"/>
</dbReference>
<reference evidence="5" key="1">
    <citation type="submission" date="2020-05" db="EMBL/GenBank/DDBJ databases">
        <title>Frigoriglobus tundricola gen. nov., sp. nov., a psychrotolerant cellulolytic planctomycete of the family Gemmataceae with two divergent copies of 16S rRNA gene.</title>
        <authorList>
            <person name="Kulichevskaya I.S."/>
            <person name="Ivanova A.A."/>
            <person name="Naumoff D.G."/>
            <person name="Beletsky A.V."/>
            <person name="Rijpstra W.I.C."/>
            <person name="Sinninghe Damste J.S."/>
            <person name="Mardanov A.V."/>
            <person name="Ravin N.V."/>
            <person name="Dedysh S.N."/>
        </authorList>
    </citation>
    <scope>NUCLEOTIDE SEQUENCE [LARGE SCALE GENOMIC DNA]</scope>
    <source>
        <strain evidence="5">PL17</strain>
    </source>
</reference>
<evidence type="ECO:0000259" key="2">
    <source>
        <dbReference type="Pfam" id="PF13421"/>
    </source>
</evidence>
<feature type="domain" description="GYF" evidence="3">
    <location>
        <begin position="401"/>
        <end position="449"/>
    </location>
</feature>
<evidence type="ECO:0008006" key="6">
    <source>
        <dbReference type="Google" id="ProtNLM"/>
    </source>
</evidence>
<dbReference type="KEGG" id="ftj:FTUN_0397"/>
<feature type="region of interest" description="Disordered" evidence="1">
    <location>
        <begin position="219"/>
        <end position="285"/>
    </location>
</feature>
<dbReference type="InterPro" id="IPR033880">
    <property type="entry name" value="SPFH_YdjI"/>
</dbReference>
<sequence>MGLWDRLMGSPPADRIEWVEPHARDVVVSRGPYTRFKVGTELTVRDGQVSVLAARGNVADVLGPGRHTLTPVTLPRLAAANELRDASASFRADVFFVSVVPRSGVPWATPGSVVARDADNNPVRAKVSGQFGFVITDPVAFVRETVPGGGEGTGATLAQLGGLIANQFSEIVRTGRLDGADLLGSKGRLGSLAGELLADVLLGIGMTLTDFTVEIVSAPPEVRRPSHPSAHSTTGGSDGYHADVPLPQFSPARSNKVPTVPQAPVATTAPVPVPAPSPQRKSAPVQYGLPSLPAELAAVLEPPLPRGTDPKSVRLPIVETAPEGIFSARQPSAGPKSERLLLSDVPDHGSGESEGPSTELFEPIHPTRMWTPPAEPVTISGPAPARPPPGRPPLPATLEFHVALGGAVVGPFDLVTLSAKVREGALGRKTLVWRNGMDGWIAAENVVELAPLFSAAPPPLPPA</sequence>
<evidence type="ECO:0000313" key="4">
    <source>
        <dbReference type="EMBL" id="QJW92900.1"/>
    </source>
</evidence>
<evidence type="ECO:0000256" key="1">
    <source>
        <dbReference type="SAM" id="MobiDB-lite"/>
    </source>
</evidence>
<keyword evidence="5" id="KW-1185">Reference proteome</keyword>
<evidence type="ECO:0000313" key="5">
    <source>
        <dbReference type="Proteomes" id="UP000503447"/>
    </source>
</evidence>
<gene>
    <name evidence="4" type="ORF">FTUN_0397</name>
</gene>
<dbReference type="Pfam" id="PF14237">
    <property type="entry name" value="GYF_2"/>
    <property type="match status" value="1"/>
</dbReference>
<organism evidence="4 5">
    <name type="scientific">Frigoriglobus tundricola</name>
    <dbReference type="NCBI Taxonomy" id="2774151"/>
    <lineage>
        <taxon>Bacteria</taxon>
        <taxon>Pseudomonadati</taxon>
        <taxon>Planctomycetota</taxon>
        <taxon>Planctomycetia</taxon>
        <taxon>Gemmatales</taxon>
        <taxon>Gemmataceae</taxon>
        <taxon>Frigoriglobus</taxon>
    </lineage>
</organism>
<proteinExistence type="predicted"/>
<feature type="domain" description="SPFH" evidence="2">
    <location>
        <begin position="36"/>
        <end position="224"/>
    </location>
</feature>
<accession>A0A6M5YHW5</accession>
<dbReference type="AlphaFoldDB" id="A0A6M5YHW5"/>
<feature type="compositionally biased region" description="Low complexity" evidence="1">
    <location>
        <begin position="257"/>
        <end position="270"/>
    </location>
</feature>
<dbReference type="Pfam" id="PF13421">
    <property type="entry name" value="Band_7_1"/>
    <property type="match status" value="1"/>
</dbReference>